<accession>A0A4P9YTK4</accession>
<dbReference type="Pfam" id="PF11815">
    <property type="entry name" value="DUF3336"/>
    <property type="match status" value="1"/>
</dbReference>
<dbReference type="GO" id="GO:0004806">
    <property type="term" value="F:triacylglycerol lipase activity"/>
    <property type="evidence" value="ECO:0007669"/>
    <property type="project" value="InterPro"/>
</dbReference>
<dbReference type="Gene3D" id="3.40.1090.10">
    <property type="entry name" value="Cytosolic phospholipase A2 catalytic domain"/>
    <property type="match status" value="2"/>
</dbReference>
<proteinExistence type="inferred from homology"/>
<evidence type="ECO:0000313" key="7">
    <source>
        <dbReference type="EMBL" id="RKP22692.1"/>
    </source>
</evidence>
<dbReference type="InterPro" id="IPR021771">
    <property type="entry name" value="Triacylglycerol_lipase_N"/>
</dbReference>
<dbReference type="EMBL" id="KZ991789">
    <property type="protein sequence ID" value="RKP22692.1"/>
    <property type="molecule type" value="Genomic_DNA"/>
</dbReference>
<gene>
    <name evidence="7" type="ORF">SYNPS1DRAFT_3026</name>
</gene>
<name>A0A4P9YTK4_9FUNG</name>
<reference evidence="8" key="1">
    <citation type="journal article" date="2018" name="Nat. Microbiol.">
        <title>Leveraging single-cell genomics to expand the fungal tree of life.</title>
        <authorList>
            <person name="Ahrendt S.R."/>
            <person name="Quandt C.A."/>
            <person name="Ciobanu D."/>
            <person name="Clum A."/>
            <person name="Salamov A."/>
            <person name="Andreopoulos B."/>
            <person name="Cheng J.F."/>
            <person name="Woyke T."/>
            <person name="Pelin A."/>
            <person name="Henrissat B."/>
            <person name="Reynolds N.K."/>
            <person name="Benny G.L."/>
            <person name="Smith M.E."/>
            <person name="James T.Y."/>
            <person name="Grigoriev I.V."/>
        </authorList>
    </citation>
    <scope>NUCLEOTIDE SEQUENCE [LARGE SCALE GENOMIC DNA]</scope>
    <source>
        <strain evidence="8">Benny S71-1</strain>
    </source>
</reference>
<keyword evidence="8" id="KW-1185">Reference proteome</keyword>
<feature type="non-terminal residue" evidence="7">
    <location>
        <position position="393"/>
    </location>
</feature>
<dbReference type="Proteomes" id="UP000278143">
    <property type="component" value="Unassembled WGS sequence"/>
</dbReference>
<keyword evidence="7" id="KW-0808">Transferase</keyword>
<keyword evidence="2 5" id="KW-0378">Hydrolase</keyword>
<dbReference type="InterPro" id="IPR002641">
    <property type="entry name" value="PNPLA_dom"/>
</dbReference>
<dbReference type="PROSITE" id="PS51635">
    <property type="entry name" value="PNPLA"/>
    <property type="match status" value="1"/>
</dbReference>
<evidence type="ECO:0000256" key="4">
    <source>
        <dbReference type="ARBA" id="ARBA00023098"/>
    </source>
</evidence>
<dbReference type="InterPro" id="IPR050301">
    <property type="entry name" value="NTE"/>
</dbReference>
<evidence type="ECO:0000256" key="5">
    <source>
        <dbReference type="PROSITE-ProRule" id="PRU01161"/>
    </source>
</evidence>
<dbReference type="AlphaFoldDB" id="A0A4P9YTK4"/>
<dbReference type="SUPFAM" id="SSF52151">
    <property type="entry name" value="FabD/lysophospholipase-like"/>
    <property type="match status" value="1"/>
</dbReference>
<feature type="domain" description="PNPLA" evidence="6">
    <location>
        <begin position="63"/>
        <end position="252"/>
    </location>
</feature>
<dbReference type="PANTHER" id="PTHR14226:SF66">
    <property type="entry name" value="TRIACYLGLYCEROL LIPASE PTL2"/>
    <property type="match status" value="1"/>
</dbReference>
<protein>
    <submittedName>
        <fullName evidence="7">Acyl transferase/acyl hydrolase/lysophospholipase</fullName>
    </submittedName>
</protein>
<organism evidence="7 8">
    <name type="scientific">Syncephalis pseudoplumigaleata</name>
    <dbReference type="NCBI Taxonomy" id="1712513"/>
    <lineage>
        <taxon>Eukaryota</taxon>
        <taxon>Fungi</taxon>
        <taxon>Fungi incertae sedis</taxon>
        <taxon>Zoopagomycota</taxon>
        <taxon>Zoopagomycotina</taxon>
        <taxon>Zoopagomycetes</taxon>
        <taxon>Zoopagales</taxon>
        <taxon>Piptocephalidaceae</taxon>
        <taxon>Syncephalis</taxon>
    </lineage>
</organism>
<feature type="non-terminal residue" evidence="7">
    <location>
        <position position="1"/>
    </location>
</feature>
<feature type="active site" description="Proton acceptor" evidence="5">
    <location>
        <position position="239"/>
    </location>
</feature>
<evidence type="ECO:0000256" key="1">
    <source>
        <dbReference type="ARBA" id="ARBA00006104"/>
    </source>
</evidence>
<evidence type="ECO:0000256" key="2">
    <source>
        <dbReference type="ARBA" id="ARBA00022801"/>
    </source>
</evidence>
<dbReference type="CDD" id="cd07232">
    <property type="entry name" value="Pat_PLPL"/>
    <property type="match status" value="1"/>
</dbReference>
<sequence>NLGGSESARLYSRTYYGTKDVLEDYVQQVTHALEHVYQSNGLSMQEKIRFFKRASRSYGRTALCLSGGASFAYYHLGGIRTIIDQHLLPKVVTGTSGAAIIGVRTDEELRPMLTPQLATRINAFTDNWTHANRMHPPTAPHRLDVNELAEKLQWVTLGSTTFREAFERTGRILNVTVVPYGGHGPPKLLNHMTAPNVIIWSALLASSAVPGLLQPVVLMMKNASGEAEPFIHSGHTWRDGSLRVDIPIEALNHFFNVRYTIVSQVNPHVTLFFYEHRGSVGRPSSHLRGKGWRGGFVASSIEHALKLDLKKWVKIVSDLELLPRIMDEDLAFLWLQRFHGNVTIIPKAAIGDYPKLLSNPTFDSMVHYIDGGRRRTWPKLHMIENRMMIERKI</sequence>
<dbReference type="OrthoDB" id="15478at2759"/>
<feature type="active site" description="Nucleophile" evidence="5">
    <location>
        <position position="96"/>
    </location>
</feature>
<keyword evidence="3 5" id="KW-0442">Lipid degradation</keyword>
<dbReference type="GO" id="GO:0016740">
    <property type="term" value="F:transferase activity"/>
    <property type="evidence" value="ECO:0007669"/>
    <property type="project" value="UniProtKB-KW"/>
</dbReference>
<comment type="caution">
    <text evidence="5">Lacks conserved residue(s) required for the propagation of feature annotation.</text>
</comment>
<comment type="similarity">
    <text evidence="1">Belongs to the PLPL family.</text>
</comment>
<keyword evidence="4 5" id="KW-0443">Lipid metabolism</keyword>
<evidence type="ECO:0000259" key="6">
    <source>
        <dbReference type="PROSITE" id="PS51635"/>
    </source>
</evidence>
<evidence type="ECO:0000256" key="3">
    <source>
        <dbReference type="ARBA" id="ARBA00022963"/>
    </source>
</evidence>
<dbReference type="Pfam" id="PF01734">
    <property type="entry name" value="Patatin"/>
    <property type="match status" value="1"/>
</dbReference>
<dbReference type="GO" id="GO:0016042">
    <property type="term" value="P:lipid catabolic process"/>
    <property type="evidence" value="ECO:0007669"/>
    <property type="project" value="UniProtKB-UniRule"/>
</dbReference>
<dbReference type="InterPro" id="IPR016035">
    <property type="entry name" value="Acyl_Trfase/lysoPLipase"/>
</dbReference>
<evidence type="ECO:0000313" key="8">
    <source>
        <dbReference type="Proteomes" id="UP000278143"/>
    </source>
</evidence>
<dbReference type="PANTHER" id="PTHR14226">
    <property type="entry name" value="NEUROPATHY TARGET ESTERASE/SWISS CHEESE D.MELANOGASTER"/>
    <property type="match status" value="1"/>
</dbReference>
<dbReference type="GO" id="GO:0006641">
    <property type="term" value="P:triglyceride metabolic process"/>
    <property type="evidence" value="ECO:0007669"/>
    <property type="project" value="UniProtKB-ARBA"/>
</dbReference>